<keyword evidence="2" id="KW-1185">Reference proteome</keyword>
<accession>A0ACB5PPW9</accession>
<comment type="caution">
    <text evidence="1">The sequence shown here is derived from an EMBL/GenBank/DDBJ whole genome shotgun (WGS) entry which is preliminary data.</text>
</comment>
<evidence type="ECO:0000313" key="1">
    <source>
        <dbReference type="EMBL" id="GGF60197.1"/>
    </source>
</evidence>
<dbReference type="Proteomes" id="UP000605392">
    <property type="component" value="Unassembled WGS sequence"/>
</dbReference>
<protein>
    <submittedName>
        <fullName evidence="1">Membrane protein</fullName>
    </submittedName>
</protein>
<name>A0ACB5PPW9_9BACT</name>
<dbReference type="EMBL" id="BMFN01000001">
    <property type="protein sequence ID" value="GGF60197.1"/>
    <property type="molecule type" value="Genomic_DNA"/>
</dbReference>
<reference evidence="1 2" key="1">
    <citation type="journal article" date="2019" name="Int. J. Syst. Evol. Microbiol.">
        <title>The Global Catalogue of Microorganisms (GCM) 10K type strain sequencing project: providing services to taxonomists for standard genome sequencing and annotation.</title>
        <authorList>
            <consortium name="The Broad Institute Genomics Platform"/>
            <consortium name="The Broad Institute Genome Sequencing Center for Infectious Disease"/>
            <person name="Wu L."/>
            <person name="Ma J."/>
        </authorList>
    </citation>
    <scope>NUCLEOTIDE SEQUENCE [LARGE SCALE GENOMIC DNA]</scope>
    <source>
        <strain evidence="1 2">CGMCC 1.12720</strain>
    </source>
</reference>
<sequence length="870" mass="95375">MLYRALGGFLAVNRLFFLLMTTVSPVAVPLWRRMLPHLLAVLFFLALVFVYFSPLVLDDQTLSQHDIVQFRGGSQEAATYRAETGEEALWTNSMFSGMPTYLISTRFPGDLSVYIHQIFTLNMPAVVANLFLALLCGYILFITLGVRPLVAVVGAIALGFTSYNLVILAAGHNTKSLSIAYAPLVLAGLLVTFRRNRWLGAALFALGLTMNVRSNHLQITYYLLLLVLVFGIVELIYAFREKRLPDFLGRTALLGAAALLAVGVSFGRLYVTAEYGKYSIRGRSELTTPSPGAPAAAASDDVPGGSGLDRDYAFNWSYGVGETITLLIPNYFGGASQGALSESSATGKALTQLGVPPVQLRDYLSQLPLYWGDQPSTSGPVYVGAVVCLLFVLGLFVADRRLRTWLLIGTILSIVLAWGKNFETFNNLMFDYFPGYNKFRSVSMALVIAQLTMPLLAILALARVLRAHRTASAPVAGHPALTLPAADSAETTGLKRKLLYAVAGTAGLCILAWLLSLGADYASPIDAQLQQSGFPLDAIREDRASLLRADVLRSLFFILAAGGVLYFFLQRKLSATAAAAVMAGLTLVDLWAVDKRYLNDSNFQRETVTQQFVPTPQDQQILQDKDLSYRVLNLNNPFNEANTSYFHKSIGGYHGAKLRRYQDLIERQISQNNTQVLNMLNTRYLITPPNPQANQPSQVQRNPAALGNAWFVSEIQKVQSPDQEIAALSNFNPATTAVVDASKFPLPKTTYNAAGSTIRLTNYSPDALKYQANAAQDGFVVFSEIYYKDGWNAYIDGKLVPHLRANYVLRALPVPAGQHTIEFKFEPQSYTIGNTVSLVSSIILILGLIGVAFYIWKKRPVLADQDLVTA</sequence>
<organism evidence="1 2">
    <name type="scientific">Hymenobacter qilianensis</name>
    <dbReference type="NCBI Taxonomy" id="1385715"/>
    <lineage>
        <taxon>Bacteria</taxon>
        <taxon>Pseudomonadati</taxon>
        <taxon>Bacteroidota</taxon>
        <taxon>Cytophagia</taxon>
        <taxon>Cytophagales</taxon>
        <taxon>Hymenobacteraceae</taxon>
        <taxon>Hymenobacter</taxon>
    </lineage>
</organism>
<proteinExistence type="predicted"/>
<gene>
    <name evidence="1" type="ORF">GCM10011375_14140</name>
</gene>
<evidence type="ECO:0000313" key="2">
    <source>
        <dbReference type="Proteomes" id="UP000605392"/>
    </source>
</evidence>